<organism evidence="9 10">
    <name type="scientific">Variovorax humicola</name>
    <dbReference type="NCBI Taxonomy" id="1769758"/>
    <lineage>
        <taxon>Bacteria</taxon>
        <taxon>Pseudomonadati</taxon>
        <taxon>Pseudomonadota</taxon>
        <taxon>Betaproteobacteria</taxon>
        <taxon>Burkholderiales</taxon>
        <taxon>Comamonadaceae</taxon>
        <taxon>Variovorax</taxon>
    </lineage>
</organism>
<keyword evidence="3" id="KW-0285">Flavoprotein</keyword>
<evidence type="ECO:0000256" key="3">
    <source>
        <dbReference type="ARBA" id="ARBA00022630"/>
    </source>
</evidence>
<name>A0ABU8VYC9_9BURK</name>
<accession>A0ABU8VYC9</accession>
<comment type="caution">
    <text evidence="9">The sequence shown here is derived from an EMBL/GenBank/DDBJ whole genome shotgun (WGS) entry which is preliminary data.</text>
</comment>
<keyword evidence="10" id="KW-1185">Reference proteome</keyword>
<protein>
    <submittedName>
        <fullName evidence="9">Acyl-CoA dehydrogenase family protein</fullName>
    </submittedName>
</protein>
<dbReference type="InterPro" id="IPR006091">
    <property type="entry name" value="Acyl-CoA_Oxase/DH_mid-dom"/>
</dbReference>
<dbReference type="Pfam" id="PF02771">
    <property type="entry name" value="Acyl-CoA_dh_N"/>
    <property type="match status" value="1"/>
</dbReference>
<dbReference type="SUPFAM" id="SSF47203">
    <property type="entry name" value="Acyl-CoA dehydrogenase C-terminal domain-like"/>
    <property type="match status" value="1"/>
</dbReference>
<comment type="cofactor">
    <cofactor evidence="1">
        <name>FAD</name>
        <dbReference type="ChEBI" id="CHEBI:57692"/>
    </cofactor>
</comment>
<dbReference type="Pfam" id="PF02770">
    <property type="entry name" value="Acyl-CoA_dh_M"/>
    <property type="match status" value="1"/>
</dbReference>
<proteinExistence type="inferred from homology"/>
<feature type="domain" description="Acyl-CoA oxidase/dehydrogenase middle" evidence="7">
    <location>
        <begin position="120"/>
        <end position="213"/>
    </location>
</feature>
<dbReference type="InterPro" id="IPR009075">
    <property type="entry name" value="AcylCo_DH/oxidase_C"/>
</dbReference>
<dbReference type="PANTHER" id="PTHR43884:SF20">
    <property type="entry name" value="ACYL-COA DEHYDROGENASE FADE28"/>
    <property type="match status" value="1"/>
</dbReference>
<dbReference type="Gene3D" id="1.10.540.10">
    <property type="entry name" value="Acyl-CoA dehydrogenase/oxidase, N-terminal domain"/>
    <property type="match status" value="1"/>
</dbReference>
<reference evidence="9 10" key="1">
    <citation type="submission" date="2024-03" db="EMBL/GenBank/DDBJ databases">
        <title>Novel species of the genus Variovorax.</title>
        <authorList>
            <person name="Liu Q."/>
            <person name="Xin Y.-H."/>
        </authorList>
    </citation>
    <scope>NUCLEOTIDE SEQUENCE [LARGE SCALE GENOMIC DNA]</scope>
    <source>
        <strain evidence="9 10">KACC 18501</strain>
    </source>
</reference>
<dbReference type="SUPFAM" id="SSF56645">
    <property type="entry name" value="Acyl-CoA dehydrogenase NM domain-like"/>
    <property type="match status" value="1"/>
</dbReference>
<gene>
    <name evidence="9" type="ORF">WKW80_11225</name>
</gene>
<keyword evidence="5" id="KW-0560">Oxidoreductase</keyword>
<sequence length="384" mass="40516">MDFKLDSEQQLLQDSVRRFIDKAYGFEARAAMLKAREEGRHWLTFADNGWLAAALPEAFGGLGGTLVDTAIIAHEFGRGLVIEPWLGCAVLAAQTLVAGGSAAQQEQLLPLLSDGSRRIALAYSEPQSRGMPGPVALQAQPVGGGHVLSGRKSLVLGARDADAFIVSARASNKSATSDDITLLLVDADSAGLQRQALPLHDGSWAEELVFRDVHVGADAVLGMPGQGRAALQAGLAHATVALCAELVGVMEKAIEVTADYLKARQQFGVPIGSFQVLQHRMADMAGEMELARSMLFAALAAVENDDAGTQQKTLSAAKALVGRAARTVCGQAIQLHGGIGMTEEYLIGHYFKRAVVADLLLGSSERHEAACAAALEFIEPAGWI</sequence>
<feature type="domain" description="Acyl-CoA dehydrogenase/oxidase N-terminal" evidence="8">
    <location>
        <begin position="7"/>
        <end position="115"/>
    </location>
</feature>
<dbReference type="InterPro" id="IPR046373">
    <property type="entry name" value="Acyl-CoA_Oxase/DH_mid-dom_sf"/>
</dbReference>
<dbReference type="InterPro" id="IPR037069">
    <property type="entry name" value="AcylCoA_DH/ox_N_sf"/>
</dbReference>
<dbReference type="CDD" id="cd00567">
    <property type="entry name" value="ACAD"/>
    <property type="match status" value="1"/>
</dbReference>
<evidence type="ECO:0000259" key="8">
    <source>
        <dbReference type="Pfam" id="PF02771"/>
    </source>
</evidence>
<dbReference type="Gene3D" id="1.20.140.10">
    <property type="entry name" value="Butyryl-CoA Dehydrogenase, subunit A, domain 3"/>
    <property type="match status" value="1"/>
</dbReference>
<comment type="similarity">
    <text evidence="2">Belongs to the acyl-CoA dehydrogenase family.</text>
</comment>
<evidence type="ECO:0000313" key="10">
    <source>
        <dbReference type="Proteomes" id="UP001363010"/>
    </source>
</evidence>
<dbReference type="RefSeq" id="WP_340363641.1">
    <property type="nucleotide sequence ID" value="NZ_JBBKZV010000005.1"/>
</dbReference>
<evidence type="ECO:0000256" key="5">
    <source>
        <dbReference type="ARBA" id="ARBA00023002"/>
    </source>
</evidence>
<evidence type="ECO:0000259" key="7">
    <source>
        <dbReference type="Pfam" id="PF02770"/>
    </source>
</evidence>
<keyword evidence="4" id="KW-0274">FAD</keyword>
<dbReference type="InterPro" id="IPR036250">
    <property type="entry name" value="AcylCo_DH-like_C"/>
</dbReference>
<dbReference type="Pfam" id="PF00441">
    <property type="entry name" value="Acyl-CoA_dh_1"/>
    <property type="match status" value="1"/>
</dbReference>
<dbReference type="EMBL" id="JBBKZV010000005">
    <property type="protein sequence ID" value="MEJ8822598.1"/>
    <property type="molecule type" value="Genomic_DNA"/>
</dbReference>
<evidence type="ECO:0000256" key="1">
    <source>
        <dbReference type="ARBA" id="ARBA00001974"/>
    </source>
</evidence>
<evidence type="ECO:0000259" key="6">
    <source>
        <dbReference type="Pfam" id="PF00441"/>
    </source>
</evidence>
<dbReference type="Proteomes" id="UP001363010">
    <property type="component" value="Unassembled WGS sequence"/>
</dbReference>
<dbReference type="InterPro" id="IPR013786">
    <property type="entry name" value="AcylCoA_DH/ox_N"/>
</dbReference>
<feature type="domain" description="Acyl-CoA dehydrogenase/oxidase C-terminal" evidence="6">
    <location>
        <begin position="225"/>
        <end position="374"/>
    </location>
</feature>
<evidence type="ECO:0000256" key="4">
    <source>
        <dbReference type="ARBA" id="ARBA00022827"/>
    </source>
</evidence>
<dbReference type="InterPro" id="IPR009100">
    <property type="entry name" value="AcylCoA_DH/oxidase_NM_dom_sf"/>
</dbReference>
<dbReference type="Gene3D" id="2.40.110.10">
    <property type="entry name" value="Butyryl-CoA Dehydrogenase, subunit A, domain 2"/>
    <property type="match status" value="1"/>
</dbReference>
<dbReference type="PANTHER" id="PTHR43884">
    <property type="entry name" value="ACYL-COA DEHYDROGENASE"/>
    <property type="match status" value="1"/>
</dbReference>
<evidence type="ECO:0000313" key="9">
    <source>
        <dbReference type="EMBL" id="MEJ8822598.1"/>
    </source>
</evidence>
<evidence type="ECO:0000256" key="2">
    <source>
        <dbReference type="ARBA" id="ARBA00009347"/>
    </source>
</evidence>